<evidence type="ECO:0000313" key="2">
    <source>
        <dbReference type="Proteomes" id="UP000178444"/>
    </source>
</evidence>
<sequence length="78" mass="8981">MKDILWIIGIRNGMKNFLQLFAQLPDREKVELINLLVQQVLFDGLNQKVTIKLRPLPQVWGDRDALEGVFYGSKKRGG</sequence>
<organism evidence="1 2">
    <name type="scientific">Candidatus Yanofskybacteria bacterium RIFCSPLOWO2_01_FULL_49_17</name>
    <dbReference type="NCBI Taxonomy" id="1802700"/>
    <lineage>
        <taxon>Bacteria</taxon>
        <taxon>Candidatus Yanofskyibacteriota</taxon>
    </lineage>
</organism>
<proteinExistence type="predicted"/>
<evidence type="ECO:0000313" key="1">
    <source>
        <dbReference type="EMBL" id="OGN27227.1"/>
    </source>
</evidence>
<gene>
    <name evidence="1" type="ORF">A2941_02400</name>
</gene>
<reference evidence="1 2" key="1">
    <citation type="journal article" date="2016" name="Nat. Commun.">
        <title>Thousands of microbial genomes shed light on interconnected biogeochemical processes in an aquifer system.</title>
        <authorList>
            <person name="Anantharaman K."/>
            <person name="Brown C.T."/>
            <person name="Hug L.A."/>
            <person name="Sharon I."/>
            <person name="Castelle C.J."/>
            <person name="Probst A.J."/>
            <person name="Thomas B.C."/>
            <person name="Singh A."/>
            <person name="Wilkins M.J."/>
            <person name="Karaoz U."/>
            <person name="Brodie E.L."/>
            <person name="Williams K.H."/>
            <person name="Hubbard S.S."/>
            <person name="Banfield J.F."/>
        </authorList>
    </citation>
    <scope>NUCLEOTIDE SEQUENCE [LARGE SCALE GENOMIC DNA]</scope>
</reference>
<dbReference type="Proteomes" id="UP000178444">
    <property type="component" value="Unassembled WGS sequence"/>
</dbReference>
<comment type="caution">
    <text evidence="1">The sequence shown here is derived from an EMBL/GenBank/DDBJ whole genome shotgun (WGS) entry which is preliminary data.</text>
</comment>
<dbReference type="AlphaFoldDB" id="A0A1F8GP71"/>
<name>A0A1F8GP71_9BACT</name>
<dbReference type="EMBL" id="MGKO01000014">
    <property type="protein sequence ID" value="OGN27227.1"/>
    <property type="molecule type" value="Genomic_DNA"/>
</dbReference>
<protein>
    <submittedName>
        <fullName evidence="1">Uncharacterized protein</fullName>
    </submittedName>
</protein>
<accession>A0A1F8GP71</accession>